<comment type="caution">
    <text evidence="1">The sequence shown here is derived from an EMBL/GenBank/DDBJ whole genome shotgun (WGS) entry which is preliminary data.</text>
</comment>
<sequence>MASRFLPQSPHVDHLNADYPLEADLPALTSLDKTEEPCGRKLLLRFRMKKDTGEDGVGTDSLVSAQEANCKVESLEVVVVQPTQPPSPPKATQLGIVVPDTLKAKAKVVTATAKRNQKKRRFSFALSNEEIEADILAVSGVKLKRQPRKRSQKGSKEFDHLFPGFGMKF</sequence>
<accession>A0AAV5HRV3</accession>
<evidence type="ECO:0000313" key="2">
    <source>
        <dbReference type="Proteomes" id="UP001054252"/>
    </source>
</evidence>
<reference evidence="1 2" key="1">
    <citation type="journal article" date="2021" name="Commun. Biol.">
        <title>The genome of Shorea leprosula (Dipterocarpaceae) highlights the ecological relevance of drought in aseasonal tropical rainforests.</title>
        <authorList>
            <person name="Ng K.K.S."/>
            <person name="Kobayashi M.J."/>
            <person name="Fawcett J.A."/>
            <person name="Hatakeyama M."/>
            <person name="Paape T."/>
            <person name="Ng C.H."/>
            <person name="Ang C.C."/>
            <person name="Tnah L.H."/>
            <person name="Lee C.T."/>
            <person name="Nishiyama T."/>
            <person name="Sese J."/>
            <person name="O'Brien M.J."/>
            <person name="Copetti D."/>
            <person name="Mohd Noor M.I."/>
            <person name="Ong R.C."/>
            <person name="Putra M."/>
            <person name="Sireger I.Z."/>
            <person name="Indrioko S."/>
            <person name="Kosugi Y."/>
            <person name="Izuno A."/>
            <person name="Isagi Y."/>
            <person name="Lee S.L."/>
            <person name="Shimizu K.K."/>
        </authorList>
    </citation>
    <scope>NUCLEOTIDE SEQUENCE [LARGE SCALE GENOMIC DNA]</scope>
    <source>
        <strain evidence="1">214</strain>
    </source>
</reference>
<protein>
    <submittedName>
        <fullName evidence="1">Uncharacterized protein</fullName>
    </submittedName>
</protein>
<dbReference type="InterPro" id="IPR012438">
    <property type="entry name" value="DUF1639"/>
</dbReference>
<dbReference type="Pfam" id="PF07797">
    <property type="entry name" value="DUF1639"/>
    <property type="match status" value="1"/>
</dbReference>
<dbReference type="PANTHER" id="PTHR33130">
    <property type="entry name" value="PUTATIVE (DUF1639)-RELATED"/>
    <property type="match status" value="1"/>
</dbReference>
<gene>
    <name evidence="1" type="ORF">SLEP1_g2743</name>
</gene>
<dbReference type="EMBL" id="BPVZ01000002">
    <property type="protein sequence ID" value="GKU88483.1"/>
    <property type="molecule type" value="Genomic_DNA"/>
</dbReference>
<dbReference type="PANTHER" id="PTHR33130:SF12">
    <property type="entry name" value="EXPRESSED PROTEIN"/>
    <property type="match status" value="1"/>
</dbReference>
<evidence type="ECO:0000313" key="1">
    <source>
        <dbReference type="EMBL" id="GKU88483.1"/>
    </source>
</evidence>
<dbReference type="Proteomes" id="UP001054252">
    <property type="component" value="Unassembled WGS sequence"/>
</dbReference>
<name>A0AAV5HRV3_9ROSI</name>
<keyword evidence="2" id="KW-1185">Reference proteome</keyword>
<proteinExistence type="predicted"/>
<dbReference type="AlphaFoldDB" id="A0AAV5HRV3"/>
<organism evidence="1 2">
    <name type="scientific">Rubroshorea leprosula</name>
    <dbReference type="NCBI Taxonomy" id="152421"/>
    <lineage>
        <taxon>Eukaryota</taxon>
        <taxon>Viridiplantae</taxon>
        <taxon>Streptophyta</taxon>
        <taxon>Embryophyta</taxon>
        <taxon>Tracheophyta</taxon>
        <taxon>Spermatophyta</taxon>
        <taxon>Magnoliopsida</taxon>
        <taxon>eudicotyledons</taxon>
        <taxon>Gunneridae</taxon>
        <taxon>Pentapetalae</taxon>
        <taxon>rosids</taxon>
        <taxon>malvids</taxon>
        <taxon>Malvales</taxon>
        <taxon>Dipterocarpaceae</taxon>
        <taxon>Rubroshorea</taxon>
    </lineage>
</organism>